<keyword evidence="1" id="KW-1133">Transmembrane helix</keyword>
<comment type="caution">
    <text evidence="2">The sequence shown here is derived from an EMBL/GenBank/DDBJ whole genome shotgun (WGS) entry which is preliminary data.</text>
</comment>
<feature type="transmembrane region" description="Helical" evidence="1">
    <location>
        <begin position="139"/>
        <end position="159"/>
    </location>
</feature>
<accession>A0A1G2TIH3</accession>
<gene>
    <name evidence="2" type="ORF">A3D49_02030</name>
</gene>
<proteinExistence type="predicted"/>
<evidence type="ECO:0000313" key="3">
    <source>
        <dbReference type="Proteomes" id="UP000177279"/>
    </source>
</evidence>
<dbReference type="Proteomes" id="UP000177279">
    <property type="component" value="Unassembled WGS sequence"/>
</dbReference>
<keyword evidence="1" id="KW-0812">Transmembrane</keyword>
<dbReference type="EMBL" id="MHVS01000003">
    <property type="protein sequence ID" value="OHA96868.1"/>
    <property type="molecule type" value="Genomic_DNA"/>
</dbReference>
<organism evidence="2 3">
    <name type="scientific">Candidatus Zambryskibacteria bacterium RIFCSPHIGHO2_02_FULL_43_37</name>
    <dbReference type="NCBI Taxonomy" id="1802749"/>
    <lineage>
        <taxon>Bacteria</taxon>
        <taxon>Candidatus Zambryskiibacteriota</taxon>
    </lineage>
</organism>
<reference evidence="2 3" key="1">
    <citation type="journal article" date="2016" name="Nat. Commun.">
        <title>Thousands of microbial genomes shed light on interconnected biogeochemical processes in an aquifer system.</title>
        <authorList>
            <person name="Anantharaman K."/>
            <person name="Brown C.T."/>
            <person name="Hug L.A."/>
            <person name="Sharon I."/>
            <person name="Castelle C.J."/>
            <person name="Probst A.J."/>
            <person name="Thomas B.C."/>
            <person name="Singh A."/>
            <person name="Wilkins M.J."/>
            <person name="Karaoz U."/>
            <person name="Brodie E.L."/>
            <person name="Williams K.H."/>
            <person name="Hubbard S.S."/>
            <person name="Banfield J.F."/>
        </authorList>
    </citation>
    <scope>NUCLEOTIDE SEQUENCE [LARGE SCALE GENOMIC DNA]</scope>
</reference>
<dbReference type="AlphaFoldDB" id="A0A1G2TIH3"/>
<evidence type="ECO:0000313" key="2">
    <source>
        <dbReference type="EMBL" id="OHA96868.1"/>
    </source>
</evidence>
<keyword evidence="1" id="KW-0472">Membrane</keyword>
<evidence type="ECO:0000256" key="1">
    <source>
        <dbReference type="SAM" id="Phobius"/>
    </source>
</evidence>
<name>A0A1G2TIH3_9BACT</name>
<protein>
    <submittedName>
        <fullName evidence="2">Uncharacterized protein</fullName>
    </submittedName>
</protein>
<sequence length="572" mass="65422">MKKGSILVVFGGDVPKDAARRYEKILKGEALGALLGAGSIYEANALLEELAQVKLPDGRRVAKAFTYKGFELWWIHYNSLYLHFCLSYTQHKKLLEYLTNFKHVTLFNPPHKGLFLCYLSAHSIETHLLKSNKFKTPTFLPFGVFLQIIFTLISVPILACLRKKVLVYTGDKFERNKDYDFRMKFVYEEMRKRGIPFVEFIRGIESWKNVISHAWTRRRPVVYADGILFLARFLSAISGGHRRARKMFGPHLFSREAPENRFKLLLSTQFVLGVYDDIWAIKIASTILRMIGVRTAFIPAGSERSFHTLLATKIRNIPSVGILHGAASRFYNTYDFMPGFDGSRSLSVGEYGLWSEWWREYYTKYSKVLRPEQLVVSGPMRPYIAKSNNTQEAPSPDREVRVLFVSEQLAVPAEAGVYLEKLLEAKDVSVFISFRVDRDGFENWLKANRPDILAQIPSERIIRTGIMDALAQVDVAVGSHSTGVLEALYTMKCPIFYETSKWGDYFNLREHPSDYSFIVASPEALVEAVKAAPNIPQKELDRLKERFFGDPTRNGSKWVVDELEKNLNTSAV</sequence>